<evidence type="ECO:0000256" key="1">
    <source>
        <dbReference type="ARBA" id="ARBA00004123"/>
    </source>
</evidence>
<dbReference type="PANTHER" id="PTHR11842:SF10">
    <property type="entry name" value="MITOTIC SPINDLE ASSEMBLY CHECKPOINT PROTEIN MAD2B"/>
    <property type="match status" value="1"/>
</dbReference>
<name>A0A423TNA3_PENVA</name>
<dbReference type="Gene3D" id="3.30.900.10">
    <property type="entry name" value="HORMA domain"/>
    <property type="match status" value="1"/>
</dbReference>
<evidence type="ECO:0000256" key="2">
    <source>
        <dbReference type="ARBA" id="ARBA00022763"/>
    </source>
</evidence>
<gene>
    <name evidence="7" type="ORF">C7M84_003359</name>
</gene>
<reference evidence="7 8" key="1">
    <citation type="submission" date="2018-04" db="EMBL/GenBank/DDBJ databases">
        <authorList>
            <person name="Zhang X."/>
            <person name="Yuan J."/>
            <person name="Li F."/>
            <person name="Xiang J."/>
        </authorList>
    </citation>
    <scope>NUCLEOTIDE SEQUENCE [LARGE SCALE GENOMIC DNA]</scope>
    <source>
        <tissue evidence="7">Muscle</tissue>
    </source>
</reference>
<dbReference type="SUPFAM" id="SSF56019">
    <property type="entry name" value="The spindle assembly checkpoint protein mad2"/>
    <property type="match status" value="1"/>
</dbReference>
<dbReference type="InterPro" id="IPR045091">
    <property type="entry name" value="Mad2-like"/>
</dbReference>
<evidence type="ECO:0000259" key="6">
    <source>
        <dbReference type="PROSITE" id="PS50815"/>
    </source>
</evidence>
<dbReference type="GO" id="GO:0006974">
    <property type="term" value="P:DNA damage response"/>
    <property type="evidence" value="ECO:0007669"/>
    <property type="project" value="UniProtKB-KW"/>
</dbReference>
<dbReference type="FunFam" id="3.30.900.10:FF:000003">
    <property type="entry name" value="Mitotic spindle assembly checkpoint protein MAD2B"/>
    <property type="match status" value="1"/>
</dbReference>
<evidence type="ECO:0000313" key="8">
    <source>
        <dbReference type="Proteomes" id="UP000283509"/>
    </source>
</evidence>
<dbReference type="GO" id="GO:0016035">
    <property type="term" value="C:zeta DNA polymerase complex"/>
    <property type="evidence" value="ECO:0007669"/>
    <property type="project" value="TreeGrafter"/>
</dbReference>
<comment type="caution">
    <text evidence="7">The sequence shown here is derived from an EMBL/GenBank/DDBJ whole genome shotgun (WGS) entry which is preliminary data.</text>
</comment>
<keyword evidence="3" id="KW-0539">Nucleus</keyword>
<sequence length="217" mass="24798">MYVVASHFSTMDFSVSSDIVVELLEVAINLILYTREIYPQSVFQRRKKYNIPVQMCIHPELRTYISECVSSIRPVLEKGEVEKVVVVVLSSKGVPVEKFVFEIVQRPIKPHDIRQDPQLTRMEEALRAFCLKLSISDSLLQPLPSGCSFVMQIHVPEHVPNAMSTDEQHQEFPWVEAEKEQVEVPDSHIVPLKTLQTEVCKMQLYVEESGNKNGSSE</sequence>
<comment type="subcellular location">
    <subcellularLocation>
        <location evidence="1">Nucleus</location>
    </subcellularLocation>
</comment>
<evidence type="ECO:0000313" key="7">
    <source>
        <dbReference type="EMBL" id="ROT77941.1"/>
    </source>
</evidence>
<accession>A0A423TNA3</accession>
<feature type="domain" description="HORMA" evidence="6">
    <location>
        <begin position="14"/>
        <end position="206"/>
    </location>
</feature>
<dbReference type="InterPro" id="IPR003511">
    <property type="entry name" value="HORMA_dom"/>
</dbReference>
<dbReference type="AlphaFoldDB" id="A0A423TNA3"/>
<dbReference type="OrthoDB" id="6348539at2759"/>
<dbReference type="GO" id="GO:0005634">
    <property type="term" value="C:nucleus"/>
    <property type="evidence" value="ECO:0007669"/>
    <property type="project" value="UniProtKB-SubCell"/>
</dbReference>
<protein>
    <recommendedName>
        <fullName evidence="4">Mitotic spindle assembly checkpoint protein MAD2B</fullName>
    </recommendedName>
    <alternativeName>
        <fullName evidence="5">Mitotic arrest deficient 2-like protein 2</fullName>
    </alternativeName>
</protein>
<evidence type="ECO:0000256" key="5">
    <source>
        <dbReference type="ARBA" id="ARBA00044264"/>
    </source>
</evidence>
<keyword evidence="2" id="KW-0227">DNA damage</keyword>
<organism evidence="7 8">
    <name type="scientific">Penaeus vannamei</name>
    <name type="common">Whiteleg shrimp</name>
    <name type="synonym">Litopenaeus vannamei</name>
    <dbReference type="NCBI Taxonomy" id="6689"/>
    <lineage>
        <taxon>Eukaryota</taxon>
        <taxon>Metazoa</taxon>
        <taxon>Ecdysozoa</taxon>
        <taxon>Arthropoda</taxon>
        <taxon>Crustacea</taxon>
        <taxon>Multicrustacea</taxon>
        <taxon>Malacostraca</taxon>
        <taxon>Eumalacostraca</taxon>
        <taxon>Eucarida</taxon>
        <taxon>Decapoda</taxon>
        <taxon>Dendrobranchiata</taxon>
        <taxon>Penaeoidea</taxon>
        <taxon>Penaeidae</taxon>
        <taxon>Penaeus</taxon>
    </lineage>
</organism>
<dbReference type="STRING" id="6689.A0A423TNA3"/>
<dbReference type="InterPro" id="IPR036570">
    <property type="entry name" value="HORMA_dom_sf"/>
</dbReference>
<dbReference type="PROSITE" id="PS50815">
    <property type="entry name" value="HORMA"/>
    <property type="match status" value="1"/>
</dbReference>
<keyword evidence="8" id="KW-1185">Reference proteome</keyword>
<proteinExistence type="predicted"/>
<dbReference type="Pfam" id="PF02301">
    <property type="entry name" value="HORMA"/>
    <property type="match status" value="1"/>
</dbReference>
<dbReference type="Proteomes" id="UP000283509">
    <property type="component" value="Unassembled WGS sequence"/>
</dbReference>
<dbReference type="EMBL" id="QCYY01001454">
    <property type="protein sequence ID" value="ROT77941.1"/>
    <property type="molecule type" value="Genomic_DNA"/>
</dbReference>
<reference evidence="7 8" key="2">
    <citation type="submission" date="2019-01" db="EMBL/GenBank/DDBJ databases">
        <title>The decoding of complex shrimp genome reveals the adaptation for benthos swimmer, frequently molting mechanism and breeding impact on genome.</title>
        <authorList>
            <person name="Sun Y."/>
            <person name="Gao Y."/>
            <person name="Yu Y."/>
        </authorList>
    </citation>
    <scope>NUCLEOTIDE SEQUENCE [LARGE SCALE GENOMIC DNA]</scope>
    <source>
        <tissue evidence="7">Muscle</tissue>
    </source>
</reference>
<evidence type="ECO:0000256" key="3">
    <source>
        <dbReference type="ARBA" id="ARBA00023242"/>
    </source>
</evidence>
<dbReference type="PANTHER" id="PTHR11842">
    <property type="entry name" value="MITOTIC SPINDLE ASSEMBLY CHECKPOINT PROTEIN MAD2"/>
    <property type="match status" value="1"/>
</dbReference>
<evidence type="ECO:0000256" key="4">
    <source>
        <dbReference type="ARBA" id="ARBA00044131"/>
    </source>
</evidence>